<evidence type="ECO:0000313" key="3">
    <source>
        <dbReference type="Proteomes" id="UP000076154"/>
    </source>
</evidence>
<comment type="caution">
    <text evidence="2">The sequence shown here is derived from an EMBL/GenBank/DDBJ whole genome shotgun (WGS) entry which is preliminary data.</text>
</comment>
<accession>A0A369K973</accession>
<proteinExistence type="predicted"/>
<evidence type="ECO:0000256" key="1">
    <source>
        <dbReference type="SAM" id="MobiDB-lite"/>
    </source>
</evidence>
<dbReference type="Proteomes" id="UP000076154">
    <property type="component" value="Unassembled WGS sequence"/>
</dbReference>
<keyword evidence="3" id="KW-1185">Reference proteome</keyword>
<name>A0A369K973_HYPMA</name>
<feature type="compositionally biased region" description="Polar residues" evidence="1">
    <location>
        <begin position="1"/>
        <end position="24"/>
    </location>
</feature>
<dbReference type="AlphaFoldDB" id="A0A369K973"/>
<gene>
    <name evidence="2" type="ORF">Hypma_014093</name>
</gene>
<feature type="region of interest" description="Disordered" evidence="1">
    <location>
        <begin position="1"/>
        <end position="35"/>
    </location>
</feature>
<dbReference type="InParanoid" id="A0A369K973"/>
<dbReference type="EMBL" id="LUEZ02000009">
    <property type="protein sequence ID" value="RDB30122.1"/>
    <property type="molecule type" value="Genomic_DNA"/>
</dbReference>
<sequence>MSGSDALTASFRTVALSSPTSRPNTKPEEEEVAKPQVIRLEPREMPFFRISPTPAAAGTSPRYYFYGWPVHFEPFIELARKSGYRSRELAAEYTMVDAVMYI</sequence>
<reference evidence="2" key="1">
    <citation type="submission" date="2018-04" db="EMBL/GenBank/DDBJ databases">
        <title>Whole genome sequencing of Hypsizygus marmoreus.</title>
        <authorList>
            <person name="Choi I.-G."/>
            <person name="Min B."/>
            <person name="Kim J.-G."/>
            <person name="Kim S."/>
            <person name="Oh Y.-L."/>
            <person name="Kong W.-S."/>
            <person name="Park H."/>
            <person name="Jeong J."/>
            <person name="Song E.-S."/>
        </authorList>
    </citation>
    <scope>NUCLEOTIDE SEQUENCE [LARGE SCALE GENOMIC DNA]</scope>
    <source>
        <strain evidence="2">51987-8</strain>
    </source>
</reference>
<evidence type="ECO:0000313" key="2">
    <source>
        <dbReference type="EMBL" id="RDB30122.1"/>
    </source>
</evidence>
<organism evidence="2 3">
    <name type="scientific">Hypsizygus marmoreus</name>
    <name type="common">White beech mushroom</name>
    <name type="synonym">Agaricus marmoreus</name>
    <dbReference type="NCBI Taxonomy" id="39966"/>
    <lineage>
        <taxon>Eukaryota</taxon>
        <taxon>Fungi</taxon>
        <taxon>Dikarya</taxon>
        <taxon>Basidiomycota</taxon>
        <taxon>Agaricomycotina</taxon>
        <taxon>Agaricomycetes</taxon>
        <taxon>Agaricomycetidae</taxon>
        <taxon>Agaricales</taxon>
        <taxon>Tricholomatineae</taxon>
        <taxon>Lyophyllaceae</taxon>
        <taxon>Hypsizygus</taxon>
    </lineage>
</organism>
<protein>
    <submittedName>
        <fullName evidence="2">Uncharacterized protein</fullName>
    </submittedName>
</protein>